<dbReference type="NCBIfam" id="NF003704">
    <property type="entry name" value="PRK05321.1"/>
    <property type="match status" value="1"/>
</dbReference>
<evidence type="ECO:0000256" key="7">
    <source>
        <dbReference type="HAMAP-Rule" id="MF_00570"/>
    </source>
</evidence>
<dbReference type="HAMAP" id="MF_00570">
    <property type="entry name" value="NAPRTase"/>
    <property type="match status" value="1"/>
</dbReference>
<gene>
    <name evidence="11" type="primary">pncB1</name>
    <name evidence="7" type="synonym">pncB</name>
    <name evidence="11" type="ORF">GCM10007895_03900</name>
</gene>
<dbReference type="NCBIfam" id="TIGR01514">
    <property type="entry name" value="NAPRTase"/>
    <property type="match status" value="1"/>
</dbReference>
<keyword evidence="11" id="KW-0808">Transferase</keyword>
<dbReference type="PANTHER" id="PTHR11098:SF1">
    <property type="entry name" value="NICOTINATE PHOSPHORIBOSYLTRANSFERASE"/>
    <property type="match status" value="1"/>
</dbReference>
<evidence type="ECO:0000313" key="12">
    <source>
        <dbReference type="Proteomes" id="UP001161422"/>
    </source>
</evidence>
<dbReference type="GO" id="GO:0034355">
    <property type="term" value="P:NAD+ biosynthetic process via the salvage pathway"/>
    <property type="evidence" value="ECO:0007669"/>
    <property type="project" value="TreeGrafter"/>
</dbReference>
<dbReference type="GO" id="GO:0016757">
    <property type="term" value="F:glycosyltransferase activity"/>
    <property type="evidence" value="ECO:0007669"/>
    <property type="project" value="UniProtKB-KW"/>
</dbReference>
<evidence type="ECO:0000313" key="11">
    <source>
        <dbReference type="EMBL" id="GLP95084.1"/>
    </source>
</evidence>
<dbReference type="EC" id="6.3.4.21" evidence="3 7"/>
<evidence type="ECO:0000259" key="9">
    <source>
        <dbReference type="Pfam" id="PF04095"/>
    </source>
</evidence>
<dbReference type="InterPro" id="IPR041525">
    <property type="entry name" value="N/Namide_PRibTrfase"/>
</dbReference>
<comment type="pathway">
    <text evidence="1 7 8">Cofactor biosynthesis; NAD(+) biosynthesis; nicotinate D-ribonucleotide from nicotinate: step 1/1.</text>
</comment>
<feature type="domain" description="Nicotinate phosphoribosyltransferase N-terminal" evidence="10">
    <location>
        <begin position="15"/>
        <end position="141"/>
    </location>
</feature>
<feature type="modified residue" description="Phosphohistidine; by autocatalysis" evidence="7">
    <location>
        <position position="236"/>
    </location>
</feature>
<comment type="PTM">
    <text evidence="7 8">Transiently phosphorylated on a His residue during the reaction cycle. Phosphorylation strongly increases the affinity for substrates and increases the rate of nicotinate D-ribonucleotide production. Dephosphorylation regenerates the low-affinity form of the enzyme, leading to product release.</text>
</comment>
<dbReference type="AlphaFoldDB" id="A0AA37RUH6"/>
<dbReference type="Proteomes" id="UP001161422">
    <property type="component" value="Unassembled WGS sequence"/>
</dbReference>
<dbReference type="InterPro" id="IPR006406">
    <property type="entry name" value="Nic_PRibTrfase"/>
</dbReference>
<dbReference type="InterPro" id="IPR040727">
    <property type="entry name" value="NAPRTase_N"/>
</dbReference>
<proteinExistence type="inferred from homology"/>
<keyword evidence="6 7" id="KW-0662">Pyridine nucleotide biosynthesis</keyword>
<organism evidence="11 12">
    <name type="scientific">Paraferrimonas sedimenticola</name>
    <dbReference type="NCBI Taxonomy" id="375674"/>
    <lineage>
        <taxon>Bacteria</taxon>
        <taxon>Pseudomonadati</taxon>
        <taxon>Pseudomonadota</taxon>
        <taxon>Gammaproteobacteria</taxon>
        <taxon>Alteromonadales</taxon>
        <taxon>Ferrimonadaceae</taxon>
        <taxon>Paraferrimonas</taxon>
    </lineage>
</organism>
<comment type="similarity">
    <text evidence="2 7 8">Belongs to the NAPRTase family.</text>
</comment>
<feature type="domain" description="Nicotinate/nicotinamide phosphoribosyltransferase" evidence="9">
    <location>
        <begin position="183"/>
        <end position="410"/>
    </location>
</feature>
<dbReference type="EMBL" id="BSNC01000001">
    <property type="protein sequence ID" value="GLP95084.1"/>
    <property type="molecule type" value="Genomic_DNA"/>
</dbReference>
<dbReference type="SUPFAM" id="SSF51690">
    <property type="entry name" value="Nicotinate/Quinolinate PRTase C-terminal domain-like"/>
    <property type="match status" value="1"/>
</dbReference>
<keyword evidence="5 7" id="KW-0436">Ligase</keyword>
<evidence type="ECO:0000256" key="5">
    <source>
        <dbReference type="ARBA" id="ARBA00022598"/>
    </source>
</evidence>
<name>A0AA37RUH6_9GAMM</name>
<dbReference type="PIRSF" id="PIRSF000484">
    <property type="entry name" value="NAPRT"/>
    <property type="match status" value="1"/>
</dbReference>
<evidence type="ECO:0000256" key="4">
    <source>
        <dbReference type="ARBA" id="ARBA00022553"/>
    </source>
</evidence>
<sequence>MRGQFRPGRIIQSLLDTDLYKLFTHQAIFELFTDTEVAMQFQVRSDEDFSPYVAEVRAEVEALSDLRFSQSDIWYLQSLGRQPGDKCGYFKPAFINYLSHYKLNPRLCQISVNNQAQLAIEAKGSWLDVIHFEVFVLTIVSEIRHRHCFPEASIEQQKECMAHKVADFLDKAKAMDLDLSGLQVFDFGTRRRVSYTAHWEMINYLRRALPKDVFAGTSNMHIAREMQLDSFGTQGHEWFMAHQQLAVLHKFQRKALRNWIRVYQGDPGYALTDTVGMDAFFRDFDRYSAKLYDGLRQDSGDPALFAKKAIAHYQRLGIDPRTKAIIFSDAQDLNQELLNLYQEFGQQVQVQVGIGSKFSADIPGCNVPSIVMKLVQTDGYPVAKLSDSPEKSSCLSQAFETNLKETFNYPK</sequence>
<reference evidence="11" key="2">
    <citation type="submission" date="2023-01" db="EMBL/GenBank/DDBJ databases">
        <title>Draft genome sequence of Paraferrimonas sedimenticola strain NBRC 101628.</title>
        <authorList>
            <person name="Sun Q."/>
            <person name="Mori K."/>
        </authorList>
    </citation>
    <scope>NUCLEOTIDE SEQUENCE</scope>
    <source>
        <strain evidence="11">NBRC 101628</strain>
    </source>
</reference>
<evidence type="ECO:0000256" key="8">
    <source>
        <dbReference type="RuleBase" id="RU003838"/>
    </source>
</evidence>
<dbReference type="Pfam" id="PF17767">
    <property type="entry name" value="NAPRTase_N"/>
    <property type="match status" value="1"/>
</dbReference>
<protein>
    <recommendedName>
        <fullName evidence="3 7">Nicotinate phosphoribosyltransferase</fullName>
        <shortName evidence="7">NAPRTase</shortName>
        <ecNumber evidence="3 7">6.3.4.21</ecNumber>
    </recommendedName>
</protein>
<keyword evidence="12" id="KW-1185">Reference proteome</keyword>
<dbReference type="SUPFAM" id="SSF54675">
    <property type="entry name" value="Nicotinate/Quinolinate PRTase N-terminal domain-like"/>
    <property type="match status" value="1"/>
</dbReference>
<dbReference type="InterPro" id="IPR036068">
    <property type="entry name" value="Nicotinate_pribotase-like_C"/>
</dbReference>
<dbReference type="RefSeq" id="WP_095505887.1">
    <property type="nucleotide sequence ID" value="NZ_BSNC01000001.1"/>
</dbReference>
<dbReference type="GO" id="GO:0005829">
    <property type="term" value="C:cytosol"/>
    <property type="evidence" value="ECO:0007669"/>
    <property type="project" value="TreeGrafter"/>
</dbReference>
<comment type="caution">
    <text evidence="11">The sequence shown here is derived from an EMBL/GenBank/DDBJ whole genome shotgun (WGS) entry which is preliminary data.</text>
</comment>
<evidence type="ECO:0000256" key="2">
    <source>
        <dbReference type="ARBA" id="ARBA00010897"/>
    </source>
</evidence>
<evidence type="ECO:0000256" key="3">
    <source>
        <dbReference type="ARBA" id="ARBA00013236"/>
    </source>
</evidence>
<reference evidence="11" key="1">
    <citation type="journal article" date="2014" name="Int. J. Syst. Evol. Microbiol.">
        <title>Complete genome sequence of Corynebacterium casei LMG S-19264T (=DSM 44701T), isolated from a smear-ripened cheese.</title>
        <authorList>
            <consortium name="US DOE Joint Genome Institute (JGI-PGF)"/>
            <person name="Walter F."/>
            <person name="Albersmeier A."/>
            <person name="Kalinowski J."/>
            <person name="Ruckert C."/>
        </authorList>
    </citation>
    <scope>NUCLEOTIDE SEQUENCE</scope>
    <source>
        <strain evidence="11">NBRC 101628</strain>
    </source>
</reference>
<dbReference type="Pfam" id="PF04095">
    <property type="entry name" value="NAPRTase"/>
    <property type="match status" value="1"/>
</dbReference>
<evidence type="ECO:0000256" key="6">
    <source>
        <dbReference type="ARBA" id="ARBA00022642"/>
    </source>
</evidence>
<dbReference type="InterPro" id="IPR007229">
    <property type="entry name" value="Nic_PRibTrfase-Fam"/>
</dbReference>
<accession>A0AA37RUH6</accession>
<dbReference type="Gene3D" id="3.20.140.10">
    <property type="entry name" value="nicotinate phosphoribosyltransferase"/>
    <property type="match status" value="1"/>
</dbReference>
<comment type="function">
    <text evidence="7 8">Catalyzes the synthesis of beta-nicotinate D-ribonucleotide from nicotinate and 5-phospho-D-ribose 1-phosphate at the expense of ATP.</text>
</comment>
<keyword evidence="4 7" id="KW-0597">Phosphoprotein</keyword>
<dbReference type="PANTHER" id="PTHR11098">
    <property type="entry name" value="NICOTINATE PHOSPHORIBOSYLTRANSFERASE"/>
    <property type="match status" value="1"/>
</dbReference>
<evidence type="ECO:0000256" key="1">
    <source>
        <dbReference type="ARBA" id="ARBA00004952"/>
    </source>
</evidence>
<keyword evidence="11" id="KW-0328">Glycosyltransferase</keyword>
<comment type="catalytic activity">
    <reaction evidence="7 8">
        <text>5-phospho-alpha-D-ribose 1-diphosphate + nicotinate + ATP + H2O = nicotinate beta-D-ribonucleotide + ADP + phosphate + diphosphate</text>
        <dbReference type="Rhea" id="RHEA:36163"/>
        <dbReference type="ChEBI" id="CHEBI:15377"/>
        <dbReference type="ChEBI" id="CHEBI:30616"/>
        <dbReference type="ChEBI" id="CHEBI:32544"/>
        <dbReference type="ChEBI" id="CHEBI:33019"/>
        <dbReference type="ChEBI" id="CHEBI:43474"/>
        <dbReference type="ChEBI" id="CHEBI:57502"/>
        <dbReference type="ChEBI" id="CHEBI:58017"/>
        <dbReference type="ChEBI" id="CHEBI:456216"/>
        <dbReference type="EC" id="6.3.4.21"/>
    </reaction>
</comment>
<evidence type="ECO:0000259" key="10">
    <source>
        <dbReference type="Pfam" id="PF17767"/>
    </source>
</evidence>
<dbReference type="GO" id="GO:0004516">
    <property type="term" value="F:nicotinate phosphoribosyltransferase activity"/>
    <property type="evidence" value="ECO:0007669"/>
    <property type="project" value="UniProtKB-UniRule"/>
</dbReference>